<dbReference type="FunFam" id="3.40.50.2000:FF:000009">
    <property type="entry name" value="Sterol 3-beta-glucosyltransferase UGT80A2"/>
    <property type="match status" value="1"/>
</dbReference>
<dbReference type="InterPro" id="IPR002213">
    <property type="entry name" value="UDP_glucos_trans"/>
</dbReference>
<evidence type="ECO:0000256" key="1">
    <source>
        <dbReference type="ARBA" id="ARBA00022679"/>
    </source>
</evidence>
<evidence type="ECO:0000256" key="2">
    <source>
        <dbReference type="SAM" id="MobiDB-lite"/>
    </source>
</evidence>
<feature type="region of interest" description="Disordered" evidence="2">
    <location>
        <begin position="812"/>
        <end position="837"/>
    </location>
</feature>
<dbReference type="AlphaFoldDB" id="V2Y0T5"/>
<feature type="domain" description="Glycosyltransferase family 28 N-terminal" evidence="3">
    <location>
        <begin position="117"/>
        <end position="264"/>
    </location>
</feature>
<feature type="domain" description="Erythromycin biosynthesis protein CIII-like C-terminal" evidence="4">
    <location>
        <begin position="422"/>
        <end position="527"/>
    </location>
</feature>
<dbReference type="InterPro" id="IPR050426">
    <property type="entry name" value="Glycosyltransferase_28"/>
</dbReference>
<keyword evidence="6" id="KW-1185">Reference proteome</keyword>
<protein>
    <submittedName>
        <fullName evidence="5">Glycosyltransferase family 1 protein</fullName>
    </submittedName>
</protein>
<dbReference type="PANTHER" id="PTHR48050:SF13">
    <property type="entry name" value="STEROL 3-BETA-GLUCOSYLTRANSFERASE UGT80A2"/>
    <property type="match status" value="1"/>
</dbReference>
<dbReference type="KEGG" id="mrr:Moror_11366"/>
<feature type="region of interest" description="Disordered" evidence="2">
    <location>
        <begin position="1"/>
        <end position="37"/>
    </location>
</feature>
<accession>V2Y0T5</accession>
<dbReference type="InterPro" id="IPR004276">
    <property type="entry name" value="GlycoTrans_28_N"/>
</dbReference>
<proteinExistence type="predicted"/>
<dbReference type="Pfam" id="PF03033">
    <property type="entry name" value="Glyco_transf_28"/>
    <property type="match status" value="1"/>
</dbReference>
<dbReference type="EMBL" id="AWSO01001103">
    <property type="protein sequence ID" value="ESK85259.1"/>
    <property type="molecule type" value="Genomic_DNA"/>
</dbReference>
<dbReference type="SUPFAM" id="SSF53756">
    <property type="entry name" value="UDP-Glycosyltransferase/glycogen phosphorylase"/>
    <property type="match status" value="1"/>
</dbReference>
<dbReference type="OrthoDB" id="5835829at2759"/>
<dbReference type="CDD" id="cd03784">
    <property type="entry name" value="GT1_Gtf-like"/>
    <property type="match status" value="1"/>
</dbReference>
<dbReference type="Gene3D" id="3.40.50.2000">
    <property type="entry name" value="Glycogen Phosphorylase B"/>
    <property type="match status" value="2"/>
</dbReference>
<comment type="caution">
    <text evidence="5">The sequence shown here is derived from an EMBL/GenBank/DDBJ whole genome shotgun (WGS) entry which is preliminary data.</text>
</comment>
<dbReference type="PANTHER" id="PTHR48050">
    <property type="entry name" value="STEROL 3-BETA-GLUCOSYLTRANSFERASE"/>
    <property type="match status" value="1"/>
</dbReference>
<dbReference type="Pfam" id="PF06722">
    <property type="entry name" value="EryCIII-like_C"/>
    <property type="match status" value="1"/>
</dbReference>
<organism evidence="5 6">
    <name type="scientific">Moniliophthora roreri (strain MCA 2997)</name>
    <name type="common">Cocoa frosty pod rot fungus</name>
    <name type="synonym">Crinipellis roreri</name>
    <dbReference type="NCBI Taxonomy" id="1381753"/>
    <lineage>
        <taxon>Eukaryota</taxon>
        <taxon>Fungi</taxon>
        <taxon>Dikarya</taxon>
        <taxon>Basidiomycota</taxon>
        <taxon>Agaricomycotina</taxon>
        <taxon>Agaricomycetes</taxon>
        <taxon>Agaricomycetidae</taxon>
        <taxon>Agaricales</taxon>
        <taxon>Marasmiineae</taxon>
        <taxon>Marasmiaceae</taxon>
        <taxon>Moniliophthora</taxon>
    </lineage>
</organism>
<keyword evidence="1" id="KW-0808">Transferase</keyword>
<dbReference type="GO" id="GO:0016906">
    <property type="term" value="F:sterol 3-beta-glucosyltransferase activity"/>
    <property type="evidence" value="ECO:0007669"/>
    <property type="project" value="UniProtKB-ARBA"/>
</dbReference>
<evidence type="ECO:0000313" key="5">
    <source>
        <dbReference type="EMBL" id="ESK85259.1"/>
    </source>
</evidence>
<evidence type="ECO:0000313" key="6">
    <source>
        <dbReference type="Proteomes" id="UP000017559"/>
    </source>
</evidence>
<dbReference type="HOGENOM" id="CLU_000537_1_1_1"/>
<evidence type="ECO:0000259" key="3">
    <source>
        <dbReference type="Pfam" id="PF03033"/>
    </source>
</evidence>
<feature type="compositionally biased region" description="Low complexity" evidence="2">
    <location>
        <begin position="815"/>
        <end position="827"/>
    </location>
</feature>
<reference evidence="5 6" key="1">
    <citation type="journal article" date="2014" name="BMC Genomics">
        <title>Genome and secretome analysis of the hemibiotrophic fungal pathogen, Moniliophthora roreri, which causes frosty pod rot disease of cacao: mechanisms of the biotrophic and necrotrophic phases.</title>
        <authorList>
            <person name="Meinhardt L.W."/>
            <person name="Costa G.G.L."/>
            <person name="Thomazella D.P.T."/>
            <person name="Teixeira P.J.P.L."/>
            <person name="Carazzolle M.F."/>
            <person name="Schuster S.C."/>
            <person name="Carlson J.E."/>
            <person name="Guiltinan M.J."/>
            <person name="Mieczkowski P."/>
            <person name="Farmer A."/>
            <person name="Ramaraj T."/>
            <person name="Crozier J."/>
            <person name="Davis R.E."/>
            <person name="Shao J."/>
            <person name="Melnick R.L."/>
            <person name="Pereira G.A.G."/>
            <person name="Bailey B.A."/>
        </authorList>
    </citation>
    <scope>NUCLEOTIDE SEQUENCE [LARGE SCALE GENOMIC DNA]</scope>
    <source>
        <strain evidence="5 6">MCA 2997</strain>
    </source>
</reference>
<dbReference type="FunFam" id="3.40.50.2000:FF:000268">
    <property type="entry name" value="Glycosyltransferase family 1 protein"/>
    <property type="match status" value="1"/>
</dbReference>
<evidence type="ECO:0000259" key="4">
    <source>
        <dbReference type="Pfam" id="PF06722"/>
    </source>
</evidence>
<sequence>MTSRRRSSSGEPLHMQEIDDAEVPLLSEGEASRIGGNGSQADLYVRVSQPDPKVDYGKYVKYGKGLDSKARIQRDGSILVTLKLKENVPDLPPNYAKDVKEFAVDRSGWREFPRMSIVIMIVGSRGDVQPYVALGRRLVQDGHRIRIASHRTFQSFVEEQGLEFFDIGGDPRDLMSYMVKNPGLIPGIESLTNGDISKKRKMLAEMIDGCWRSCHLPCPQTGRTFAADAIISNPPAFAHIHCAEALGIPLSMSFTMPWSPTTAFSHPLVNIEDSNAQRGLTNYLSYALADILTWQGIGDIVNKFRERIKLKPLSLRSGPSLVDTVKVPWTYCMSPALIPKPNDWKNHIDVVGFYFLDLATSYTPADDLQAFLDAGEPPIYVGFGSVVVEDAAAMTRTVFEATKQAGVRALVSAGWGGLGGVQVPPHVFILGNIPHDWLFDKGRVSAVVHHGGAGTTAIGLSKGLPTVVVPFFGDQAFWGHMIHKAGAGPEPIHHEKLGIENLRDAIKFAMSPSTKAAATRLADRIRSENGVTAGVESFYKHLPLKNMRCDLDPSRLAVWWSTEHCLKLSAFAVQTLVDAGKLDLKSLDLHRTKEYETKSTITDPLTGGVSAVFWTVTHFYGGIVHLFTSPKEGIIETTTAIPKGVVKIVSSVYKGFVNLPQLYGTEIRQSGPVTDFSSGLKEAGKGLYYGYYDGITGLVREPVKGAKKEGILGAIKGSARSFVNATMLPAAGIVGTVKHPMKGAIKSVQALINKDKEGVQFNTRVSDGIEAVKSSTQSEREAILRLFEDAKPGAKERQERLVKVAEDIMLRDLDTPQTTSSSSISAPSPYPQTPLDHNLAHVNTGQYSHTEYDDEAFEQDLALAKQLSLADH</sequence>
<gene>
    <name evidence="5" type="ORF">Moror_11366</name>
</gene>
<name>V2Y0T5_MONRO</name>
<dbReference type="Proteomes" id="UP000017559">
    <property type="component" value="Unassembled WGS sequence"/>
</dbReference>
<dbReference type="GO" id="GO:0005975">
    <property type="term" value="P:carbohydrate metabolic process"/>
    <property type="evidence" value="ECO:0007669"/>
    <property type="project" value="InterPro"/>
</dbReference>
<dbReference type="InterPro" id="IPR010610">
    <property type="entry name" value="EryCIII-like_C"/>
</dbReference>